<accession>A0A6P8IIW1</accession>
<evidence type="ECO:0000256" key="7">
    <source>
        <dbReference type="SAM" id="Phobius"/>
    </source>
</evidence>
<feature type="compositionally biased region" description="Polar residues" evidence="6">
    <location>
        <begin position="278"/>
        <end position="300"/>
    </location>
</feature>
<dbReference type="PRINTS" id="PR00783">
    <property type="entry name" value="MINTRINSICP"/>
</dbReference>
<comment type="subcellular location">
    <subcellularLocation>
        <location evidence="1">Membrane</location>
        <topology evidence="1">Multi-pass membrane protein</topology>
    </subcellularLocation>
</comment>
<evidence type="ECO:0000256" key="5">
    <source>
        <dbReference type="RuleBase" id="RU000477"/>
    </source>
</evidence>
<keyword evidence="3 7" id="KW-1133">Transmembrane helix</keyword>
<evidence type="ECO:0000256" key="4">
    <source>
        <dbReference type="ARBA" id="ARBA00023136"/>
    </source>
</evidence>
<evidence type="ECO:0000256" key="3">
    <source>
        <dbReference type="ARBA" id="ARBA00022989"/>
    </source>
</evidence>
<name>A0A6P8IIW1_ACTTE</name>
<dbReference type="Pfam" id="PF00230">
    <property type="entry name" value="MIP"/>
    <property type="match status" value="1"/>
</dbReference>
<evidence type="ECO:0000313" key="9">
    <source>
        <dbReference type="RefSeq" id="XP_031566796.1"/>
    </source>
</evidence>
<feature type="transmembrane region" description="Helical" evidence="7">
    <location>
        <begin position="6"/>
        <end position="24"/>
    </location>
</feature>
<keyword evidence="4 7" id="KW-0472">Membrane</keyword>
<dbReference type="PANTHER" id="PTHR21191">
    <property type="entry name" value="AQUAPORIN"/>
    <property type="match status" value="1"/>
</dbReference>
<dbReference type="RefSeq" id="XP_031566796.1">
    <property type="nucleotide sequence ID" value="XM_031710936.1"/>
</dbReference>
<keyword evidence="2 5" id="KW-0812">Transmembrane</keyword>
<feature type="transmembrane region" description="Helical" evidence="7">
    <location>
        <begin position="187"/>
        <end position="207"/>
    </location>
</feature>
<gene>
    <name evidence="9" type="primary">LOC116301815</name>
</gene>
<dbReference type="InParanoid" id="A0A6P8IIW1"/>
<evidence type="ECO:0000256" key="1">
    <source>
        <dbReference type="ARBA" id="ARBA00004141"/>
    </source>
</evidence>
<feature type="region of interest" description="Disordered" evidence="6">
    <location>
        <begin position="273"/>
        <end position="313"/>
    </location>
</feature>
<sequence>MPLAWSFTAIIGAFVLGETVRFLLKKIIPRRSPHHHYVGELISSFEFSAGVFEIAVIGKYYSNLLGFIFSFTFLFLKNSEYILDRKAANPCGLLEGIVRRDVRRSWVVDFVTKVSSQLTGALLAFPFMKLVWQSTASEIHFKQLSRGLSSSLEVSVLVGFSIEITATFVLTMIDFLTRGGLRKFNPLVRAGACVLICYALTGTTGVWMNPVFATVHTFLFTDAKEDILEHFFVFWIAPIFGTLIAIAIDSKLHEPERKSPAIAKTILKKRKKHAVSNEAASQNGKVTNGKANGVSVSNTKARQRKTNYGAAKK</sequence>
<feature type="transmembrane region" description="Helical" evidence="7">
    <location>
        <begin position="110"/>
        <end position="132"/>
    </location>
</feature>
<dbReference type="GeneID" id="116301815"/>
<dbReference type="OrthoDB" id="1580043at2759"/>
<dbReference type="Gene3D" id="1.20.1080.10">
    <property type="entry name" value="Glycerol uptake facilitator protein"/>
    <property type="match status" value="1"/>
</dbReference>
<dbReference type="InterPro" id="IPR023271">
    <property type="entry name" value="Aquaporin-like"/>
</dbReference>
<feature type="compositionally biased region" description="Basic residues" evidence="6">
    <location>
        <begin position="301"/>
        <end position="313"/>
    </location>
</feature>
<organism evidence="8 9">
    <name type="scientific">Actinia tenebrosa</name>
    <name type="common">Australian red waratah sea anemone</name>
    <dbReference type="NCBI Taxonomy" id="6105"/>
    <lineage>
        <taxon>Eukaryota</taxon>
        <taxon>Metazoa</taxon>
        <taxon>Cnidaria</taxon>
        <taxon>Anthozoa</taxon>
        <taxon>Hexacorallia</taxon>
        <taxon>Actiniaria</taxon>
        <taxon>Actiniidae</taxon>
        <taxon>Actinia</taxon>
    </lineage>
</organism>
<evidence type="ECO:0000256" key="6">
    <source>
        <dbReference type="SAM" id="MobiDB-lite"/>
    </source>
</evidence>
<dbReference type="AlphaFoldDB" id="A0A6P8IIW1"/>
<dbReference type="InterPro" id="IPR051883">
    <property type="entry name" value="AQP11/12_channel"/>
</dbReference>
<dbReference type="GO" id="GO:0016020">
    <property type="term" value="C:membrane"/>
    <property type="evidence" value="ECO:0007669"/>
    <property type="project" value="UniProtKB-SubCell"/>
</dbReference>
<evidence type="ECO:0000313" key="8">
    <source>
        <dbReference type="Proteomes" id="UP000515163"/>
    </source>
</evidence>
<dbReference type="GO" id="GO:0015267">
    <property type="term" value="F:channel activity"/>
    <property type="evidence" value="ECO:0007669"/>
    <property type="project" value="InterPro"/>
</dbReference>
<dbReference type="Proteomes" id="UP000515163">
    <property type="component" value="Unplaced"/>
</dbReference>
<comment type="similarity">
    <text evidence="5">Belongs to the MIP/aquaporin (TC 1.A.8) family.</text>
</comment>
<proteinExistence type="inferred from homology"/>
<feature type="transmembrane region" description="Helical" evidence="7">
    <location>
        <begin position="60"/>
        <end position="76"/>
    </location>
</feature>
<evidence type="ECO:0000256" key="2">
    <source>
        <dbReference type="ARBA" id="ARBA00022692"/>
    </source>
</evidence>
<feature type="transmembrane region" description="Helical" evidence="7">
    <location>
        <begin position="152"/>
        <end position="175"/>
    </location>
</feature>
<keyword evidence="5" id="KW-0813">Transport</keyword>
<dbReference type="InterPro" id="IPR000425">
    <property type="entry name" value="MIP"/>
</dbReference>
<dbReference type="KEGG" id="aten:116301815"/>
<keyword evidence="8" id="KW-1185">Reference proteome</keyword>
<feature type="transmembrane region" description="Helical" evidence="7">
    <location>
        <begin position="227"/>
        <end position="248"/>
    </location>
</feature>
<dbReference type="FunCoup" id="A0A6P8IIW1">
    <property type="interactions" value="914"/>
</dbReference>
<reference evidence="9" key="1">
    <citation type="submission" date="2025-08" db="UniProtKB">
        <authorList>
            <consortium name="RefSeq"/>
        </authorList>
    </citation>
    <scope>IDENTIFICATION</scope>
    <source>
        <tissue evidence="9">Tentacle</tissue>
    </source>
</reference>
<protein>
    <submittedName>
        <fullName evidence="9">Uncharacterized protein LOC116301815</fullName>
    </submittedName>
</protein>
<dbReference type="GO" id="GO:0005737">
    <property type="term" value="C:cytoplasm"/>
    <property type="evidence" value="ECO:0007669"/>
    <property type="project" value="TreeGrafter"/>
</dbReference>
<dbReference type="PANTHER" id="PTHR21191:SF16">
    <property type="entry name" value="AQUAPORIN"/>
    <property type="match status" value="1"/>
</dbReference>
<dbReference type="SUPFAM" id="SSF81338">
    <property type="entry name" value="Aquaporin-like"/>
    <property type="match status" value="1"/>
</dbReference>